<feature type="transmembrane region" description="Helical" evidence="9">
    <location>
        <begin position="242"/>
        <end position="263"/>
    </location>
</feature>
<dbReference type="InterPro" id="IPR045018">
    <property type="entry name" value="Azg-like"/>
</dbReference>
<evidence type="ECO:0000256" key="7">
    <source>
        <dbReference type="ARBA" id="ARBA00023136"/>
    </source>
</evidence>
<gene>
    <name evidence="10" type="ORF">EDM21_12305</name>
</gene>
<keyword evidence="3 8" id="KW-0813">Transport</keyword>
<keyword evidence="11" id="KW-1185">Reference proteome</keyword>
<dbReference type="GO" id="GO:0005886">
    <property type="term" value="C:plasma membrane"/>
    <property type="evidence" value="ECO:0007669"/>
    <property type="project" value="UniProtKB-SubCell"/>
</dbReference>
<comment type="similarity">
    <text evidence="2 8">Belongs to the nucleobase:cation symporter-2 (NCS2) (TC 2.A.40) family. Azg-like subfamily.</text>
</comment>
<feature type="transmembrane region" description="Helical" evidence="9">
    <location>
        <begin position="197"/>
        <end position="222"/>
    </location>
</feature>
<feature type="transmembrane region" description="Helical" evidence="9">
    <location>
        <begin position="49"/>
        <end position="69"/>
    </location>
</feature>
<feature type="transmembrane region" description="Helical" evidence="9">
    <location>
        <begin position="173"/>
        <end position="190"/>
    </location>
</feature>
<dbReference type="EMBL" id="RHLK01000006">
    <property type="protein sequence ID" value="MVP00293.1"/>
    <property type="molecule type" value="Genomic_DNA"/>
</dbReference>
<feature type="transmembrane region" description="Helical" evidence="9">
    <location>
        <begin position="21"/>
        <end position="43"/>
    </location>
</feature>
<dbReference type="RefSeq" id="WP_157335855.1">
    <property type="nucleotide sequence ID" value="NZ_RHLK01000006.1"/>
</dbReference>
<feature type="transmembrane region" description="Helical" evidence="9">
    <location>
        <begin position="312"/>
        <end position="335"/>
    </location>
</feature>
<evidence type="ECO:0000256" key="2">
    <source>
        <dbReference type="ARBA" id="ARBA00005697"/>
    </source>
</evidence>
<feature type="transmembrane region" description="Helical" evidence="9">
    <location>
        <begin position="342"/>
        <end position="361"/>
    </location>
</feature>
<keyword evidence="7 8" id="KW-0472">Membrane</keyword>
<organism evidence="10 11">
    <name type="scientific">Paenibacillus lutrae</name>
    <dbReference type="NCBI Taxonomy" id="2078573"/>
    <lineage>
        <taxon>Bacteria</taxon>
        <taxon>Bacillati</taxon>
        <taxon>Bacillota</taxon>
        <taxon>Bacilli</taxon>
        <taxon>Bacillales</taxon>
        <taxon>Paenibacillaceae</taxon>
        <taxon>Paenibacillus</taxon>
    </lineage>
</organism>
<evidence type="ECO:0000256" key="9">
    <source>
        <dbReference type="SAM" id="Phobius"/>
    </source>
</evidence>
<dbReference type="InterPro" id="IPR006043">
    <property type="entry name" value="NCS2"/>
</dbReference>
<accession>A0A7X3JZN9</accession>
<evidence type="ECO:0000256" key="1">
    <source>
        <dbReference type="ARBA" id="ARBA00004651"/>
    </source>
</evidence>
<dbReference type="OrthoDB" id="9808458at2"/>
<evidence type="ECO:0000256" key="5">
    <source>
        <dbReference type="ARBA" id="ARBA00022692"/>
    </source>
</evidence>
<feature type="transmembrane region" description="Helical" evidence="9">
    <location>
        <begin position="381"/>
        <end position="405"/>
    </location>
</feature>
<feature type="transmembrane region" description="Helical" evidence="9">
    <location>
        <begin position="76"/>
        <end position="95"/>
    </location>
</feature>
<keyword evidence="5 8" id="KW-0812">Transmembrane</keyword>
<dbReference type="PIRSF" id="PIRSF005353">
    <property type="entry name" value="PbuG"/>
    <property type="match status" value="1"/>
</dbReference>
<dbReference type="PANTHER" id="PTHR43337:SF1">
    <property type="entry name" value="XANTHINE_URACIL PERMEASE C887.17-RELATED"/>
    <property type="match status" value="1"/>
</dbReference>
<reference evidence="10 11" key="1">
    <citation type="journal article" date="2019" name="Microorganisms">
        <title>Paenibacillus lutrae sp. nov., A Chitinolytic Species Isolated from A River Otter in Castril Natural Park, Granada, Spain.</title>
        <authorList>
            <person name="Rodriguez M."/>
            <person name="Reina J.C."/>
            <person name="Bejar V."/>
            <person name="Llamas I."/>
        </authorList>
    </citation>
    <scope>NUCLEOTIDE SEQUENCE [LARGE SCALE GENOMIC DNA]</scope>
    <source>
        <strain evidence="10 11">N10</strain>
    </source>
</reference>
<evidence type="ECO:0000256" key="4">
    <source>
        <dbReference type="ARBA" id="ARBA00022475"/>
    </source>
</evidence>
<feature type="transmembrane region" description="Helical" evidence="9">
    <location>
        <begin position="417"/>
        <end position="434"/>
    </location>
</feature>
<evidence type="ECO:0000256" key="3">
    <source>
        <dbReference type="ARBA" id="ARBA00022448"/>
    </source>
</evidence>
<evidence type="ECO:0000256" key="8">
    <source>
        <dbReference type="PIRNR" id="PIRNR005353"/>
    </source>
</evidence>
<feature type="transmembrane region" description="Helical" evidence="9">
    <location>
        <begin position="101"/>
        <end position="119"/>
    </location>
</feature>
<sequence length="435" mass="46240">MNKVSEWFQLKERNTTWSTEVLAGFTTFMTMAFVVIVNPAILSEAGMDFHAVFAATILTTILSTLIIALAGNYPIVIAPGMGINAFFAFGAVQGAGVSWQVALGSVFLAGILFMLVSLSRHGRLLIETIPASLKYAITAGTGLFICFVGLQNAKLIVASPDTLVMFGSLHEPGTLLACIGLVVTLVLMSYRVRGALFVGMLISSLIGWLMGLLVLPDQWFAWPGGMGGTWMQLDLGGVFEQGLFALTFTFLLISVFDTTGTLVSLAEQAGLMKEGKFPRSRSALMANAAGVTAGGLMGTSPVTTLIESGSGIAAGGRTGVTAVVTCLLLGAVAFLAPVAETLASLPSITAPALIIVGYYMIKDLLHIDWTNFEESFPAFLVIVSMPFTYSVSTSIGIGFIFYIVLKAARGRFREVHPVLYVFAALFVIQIGWLQP</sequence>
<dbReference type="Pfam" id="PF00860">
    <property type="entry name" value="Xan_ur_permease"/>
    <property type="match status" value="1"/>
</dbReference>
<dbReference type="InterPro" id="IPR026033">
    <property type="entry name" value="Azg-like_bact_archaea"/>
</dbReference>
<feature type="transmembrane region" description="Helical" evidence="9">
    <location>
        <begin position="131"/>
        <end position="153"/>
    </location>
</feature>
<comment type="subcellular location">
    <subcellularLocation>
        <location evidence="1 8">Cell membrane</location>
        <topology evidence="1 8">Multi-pass membrane protein</topology>
    </subcellularLocation>
</comment>
<proteinExistence type="inferred from homology"/>
<dbReference type="PANTHER" id="PTHR43337">
    <property type="entry name" value="XANTHINE/URACIL PERMEASE C887.17-RELATED"/>
    <property type="match status" value="1"/>
</dbReference>
<comment type="caution">
    <text evidence="10">The sequence shown here is derived from an EMBL/GenBank/DDBJ whole genome shotgun (WGS) entry which is preliminary data.</text>
</comment>
<protein>
    <submittedName>
        <fullName evidence="10">NCS2 family permease</fullName>
    </submittedName>
</protein>
<keyword evidence="4 8" id="KW-1003">Cell membrane</keyword>
<evidence type="ECO:0000313" key="10">
    <source>
        <dbReference type="EMBL" id="MVP00293.1"/>
    </source>
</evidence>
<dbReference type="Proteomes" id="UP000490800">
    <property type="component" value="Unassembled WGS sequence"/>
</dbReference>
<feature type="transmembrane region" description="Helical" evidence="9">
    <location>
        <begin position="284"/>
        <end position="306"/>
    </location>
</feature>
<keyword evidence="6 8" id="KW-1133">Transmembrane helix</keyword>
<name>A0A7X3JZN9_9BACL</name>
<dbReference type="AlphaFoldDB" id="A0A7X3JZN9"/>
<dbReference type="GO" id="GO:0005345">
    <property type="term" value="F:purine nucleobase transmembrane transporter activity"/>
    <property type="evidence" value="ECO:0007669"/>
    <property type="project" value="TreeGrafter"/>
</dbReference>
<evidence type="ECO:0000256" key="6">
    <source>
        <dbReference type="ARBA" id="ARBA00022989"/>
    </source>
</evidence>
<evidence type="ECO:0000313" key="11">
    <source>
        <dbReference type="Proteomes" id="UP000490800"/>
    </source>
</evidence>